<name>A0A9D1JRH3_9FIRM</name>
<dbReference type="AlphaFoldDB" id="A0A9D1JRH3"/>
<reference evidence="2" key="2">
    <citation type="journal article" date="2021" name="PeerJ">
        <title>Extensive microbial diversity within the chicken gut microbiome revealed by metagenomics and culture.</title>
        <authorList>
            <person name="Gilroy R."/>
            <person name="Ravi A."/>
            <person name="Getino M."/>
            <person name="Pursley I."/>
            <person name="Horton D.L."/>
            <person name="Alikhan N.F."/>
            <person name="Baker D."/>
            <person name="Gharbi K."/>
            <person name="Hall N."/>
            <person name="Watson M."/>
            <person name="Adriaenssens E.M."/>
            <person name="Foster-Nyarko E."/>
            <person name="Jarju S."/>
            <person name="Secka A."/>
            <person name="Antonio M."/>
            <person name="Oren A."/>
            <person name="Chaudhuri R.R."/>
            <person name="La Ragione R."/>
            <person name="Hildebrand F."/>
            <person name="Pallen M.J."/>
        </authorList>
    </citation>
    <scope>NUCLEOTIDE SEQUENCE</scope>
    <source>
        <strain evidence="2">CHK178-757</strain>
    </source>
</reference>
<dbReference type="Gene3D" id="1.10.1760.20">
    <property type="match status" value="1"/>
</dbReference>
<comment type="caution">
    <text evidence="2">The sequence shown here is derived from an EMBL/GenBank/DDBJ whole genome shotgun (WGS) entry which is preliminary data.</text>
</comment>
<evidence type="ECO:0000256" key="1">
    <source>
        <dbReference type="SAM" id="Phobius"/>
    </source>
</evidence>
<evidence type="ECO:0000313" key="2">
    <source>
        <dbReference type="EMBL" id="HIS47355.1"/>
    </source>
</evidence>
<feature type="transmembrane region" description="Helical" evidence="1">
    <location>
        <begin position="95"/>
        <end position="116"/>
    </location>
</feature>
<protein>
    <recommendedName>
        <fullName evidence="4">ECF transporter S component</fullName>
    </recommendedName>
</protein>
<evidence type="ECO:0008006" key="4">
    <source>
        <dbReference type="Google" id="ProtNLM"/>
    </source>
</evidence>
<accession>A0A9D1JRH3</accession>
<feature type="transmembrane region" description="Helical" evidence="1">
    <location>
        <begin position="69"/>
        <end position="88"/>
    </location>
</feature>
<feature type="transmembrane region" description="Helical" evidence="1">
    <location>
        <begin position="6"/>
        <end position="29"/>
    </location>
</feature>
<organism evidence="2 3">
    <name type="scientific">Candidatus Scybalocola faecigallinarum</name>
    <dbReference type="NCBI Taxonomy" id="2840941"/>
    <lineage>
        <taxon>Bacteria</taxon>
        <taxon>Bacillati</taxon>
        <taxon>Bacillota</taxon>
        <taxon>Clostridia</taxon>
        <taxon>Lachnospirales</taxon>
        <taxon>Lachnospiraceae</taxon>
        <taxon>Lachnospiraceae incertae sedis</taxon>
        <taxon>Candidatus Scybalocola (ex Gilroy et al. 2021)</taxon>
    </lineage>
</organism>
<dbReference type="EMBL" id="DVIT01000027">
    <property type="protein sequence ID" value="HIS47355.1"/>
    <property type="molecule type" value="Genomic_DNA"/>
</dbReference>
<evidence type="ECO:0000313" key="3">
    <source>
        <dbReference type="Proteomes" id="UP000823927"/>
    </source>
</evidence>
<keyword evidence="1" id="KW-0812">Transmembrane</keyword>
<reference evidence="2" key="1">
    <citation type="submission" date="2020-10" db="EMBL/GenBank/DDBJ databases">
        <authorList>
            <person name="Gilroy R."/>
        </authorList>
    </citation>
    <scope>NUCLEOTIDE SEQUENCE</scope>
    <source>
        <strain evidence="2">CHK178-757</strain>
    </source>
</reference>
<dbReference type="Proteomes" id="UP000823927">
    <property type="component" value="Unassembled WGS sequence"/>
</dbReference>
<feature type="transmembrane region" description="Helical" evidence="1">
    <location>
        <begin position="36"/>
        <end position="57"/>
    </location>
</feature>
<proteinExistence type="predicted"/>
<keyword evidence="1" id="KW-0472">Membrane</keyword>
<feature type="transmembrane region" description="Helical" evidence="1">
    <location>
        <begin position="128"/>
        <end position="151"/>
    </location>
</feature>
<gene>
    <name evidence="2" type="ORF">IAB46_07345</name>
</gene>
<sequence length="168" mass="18623">MPMSKAREIAFGALMAAMMFAVQVGLSFLPNIELVSILVIVSTVAFGRITLMSIYAFVLVEGLCYGFGIWWMNYCYVWLILYVIARIFRRCSSRLVWALICGGYGLAFGFLCAIPYGFVGGPYAALTYWVSGIPFDLIHCVSNFVIALVLFSPLCRVCRQIAGRPPAD</sequence>
<keyword evidence="1" id="KW-1133">Transmembrane helix</keyword>